<organism evidence="1 2">
    <name type="scientific">Grus japonensis</name>
    <name type="common">Japanese crane</name>
    <name type="synonym">Red-crowned crane</name>
    <dbReference type="NCBI Taxonomy" id="30415"/>
    <lineage>
        <taxon>Eukaryota</taxon>
        <taxon>Metazoa</taxon>
        <taxon>Chordata</taxon>
        <taxon>Craniata</taxon>
        <taxon>Vertebrata</taxon>
        <taxon>Euteleostomi</taxon>
        <taxon>Archelosauria</taxon>
        <taxon>Archosauria</taxon>
        <taxon>Dinosauria</taxon>
        <taxon>Saurischia</taxon>
        <taxon>Theropoda</taxon>
        <taxon>Coelurosauria</taxon>
        <taxon>Aves</taxon>
        <taxon>Neognathae</taxon>
        <taxon>Neoaves</taxon>
        <taxon>Gruiformes</taxon>
        <taxon>Gruidae</taxon>
        <taxon>Grus</taxon>
    </lineage>
</organism>
<accession>A0ABC9XRZ1</accession>
<dbReference type="Proteomes" id="UP001623348">
    <property type="component" value="Unassembled WGS sequence"/>
</dbReference>
<reference evidence="1 2" key="1">
    <citation type="submission" date="2024-06" db="EMBL/GenBank/DDBJ databases">
        <title>The draft genome of Grus japonensis, version 3.</title>
        <authorList>
            <person name="Nabeshima K."/>
            <person name="Suzuki S."/>
            <person name="Onuma M."/>
        </authorList>
    </citation>
    <scope>NUCLEOTIDE SEQUENCE [LARGE SCALE GENOMIC DNA]</scope>
    <source>
        <strain evidence="1 2">451A</strain>
    </source>
</reference>
<gene>
    <name evidence="1" type="ORF">GRJ2_002444600</name>
</gene>
<dbReference type="AlphaFoldDB" id="A0ABC9XRZ1"/>
<comment type="caution">
    <text evidence="1">The sequence shown here is derived from an EMBL/GenBank/DDBJ whole genome shotgun (WGS) entry which is preliminary data.</text>
</comment>
<protein>
    <submittedName>
        <fullName evidence="1">Uncharacterized protein</fullName>
    </submittedName>
</protein>
<evidence type="ECO:0000313" key="1">
    <source>
        <dbReference type="EMBL" id="GAB0199792.1"/>
    </source>
</evidence>
<sequence>MWTTPSSMKHEATRVGRILKVKCCYRIIPEIEQRLTGQTVSDEDNKSNLDIAAFFQGPQNTPRTWLWCILTPRTTQTSNAVGPRLLTPNSHTLTATWCSLLLRTFGRQDRRGTLWCGKEEDKLSQLLTEVSKQLPLATARS</sequence>
<keyword evidence="2" id="KW-1185">Reference proteome</keyword>
<dbReference type="EMBL" id="BAAFJT010000024">
    <property type="protein sequence ID" value="GAB0199792.1"/>
    <property type="molecule type" value="Genomic_DNA"/>
</dbReference>
<proteinExistence type="predicted"/>
<evidence type="ECO:0000313" key="2">
    <source>
        <dbReference type="Proteomes" id="UP001623348"/>
    </source>
</evidence>
<name>A0ABC9XRZ1_GRUJA</name>